<dbReference type="GO" id="GO:0004144">
    <property type="term" value="F:diacylglycerol O-acyltransferase activity"/>
    <property type="evidence" value="ECO:0007669"/>
    <property type="project" value="UniProtKB-EC"/>
</dbReference>
<dbReference type="GO" id="GO:0047196">
    <property type="term" value="F:long-chain-alcohol O-fatty-acyltransferase activity"/>
    <property type="evidence" value="ECO:0007669"/>
    <property type="project" value="UniProtKB-EC"/>
</dbReference>
<dbReference type="InterPro" id="IPR045034">
    <property type="entry name" value="O-acyltransferase_WSD1-like"/>
</dbReference>
<dbReference type="Proteomes" id="UP001279734">
    <property type="component" value="Unassembled WGS sequence"/>
</dbReference>
<organism evidence="13 14">
    <name type="scientific">Nepenthes gracilis</name>
    <name type="common">Slender pitcher plant</name>
    <dbReference type="NCBI Taxonomy" id="150966"/>
    <lineage>
        <taxon>Eukaryota</taxon>
        <taxon>Viridiplantae</taxon>
        <taxon>Streptophyta</taxon>
        <taxon>Embryophyta</taxon>
        <taxon>Tracheophyta</taxon>
        <taxon>Spermatophyta</taxon>
        <taxon>Magnoliopsida</taxon>
        <taxon>eudicotyledons</taxon>
        <taxon>Gunneridae</taxon>
        <taxon>Pentapetalae</taxon>
        <taxon>Caryophyllales</taxon>
        <taxon>Nepenthaceae</taxon>
        <taxon>Nepenthes</taxon>
    </lineage>
</organism>
<evidence type="ECO:0000256" key="5">
    <source>
        <dbReference type="ARBA" id="ARBA00022679"/>
    </source>
</evidence>
<keyword evidence="14" id="KW-1185">Reference proteome</keyword>
<dbReference type="GO" id="GO:0005789">
    <property type="term" value="C:endoplasmic reticulum membrane"/>
    <property type="evidence" value="ECO:0007669"/>
    <property type="project" value="UniProtKB-SubCell"/>
</dbReference>
<comment type="pathway">
    <text evidence="4">Lipid metabolism.</text>
</comment>
<evidence type="ECO:0000256" key="2">
    <source>
        <dbReference type="ARBA" id="ARBA00004586"/>
    </source>
</evidence>
<evidence type="ECO:0000256" key="3">
    <source>
        <dbReference type="ARBA" id="ARBA00004771"/>
    </source>
</evidence>
<dbReference type="EMBL" id="BSYO01000005">
    <property type="protein sequence ID" value="GMH04345.1"/>
    <property type="molecule type" value="Genomic_DNA"/>
</dbReference>
<keyword evidence="6" id="KW-0256">Endoplasmic reticulum</keyword>
<evidence type="ECO:0008006" key="15">
    <source>
        <dbReference type="Google" id="ProtNLM"/>
    </source>
</evidence>
<dbReference type="PANTHER" id="PTHR31650:SF41">
    <property type="entry name" value="O-ACYLTRANSFERASE WSD1-LIKE ISOFORM X1"/>
    <property type="match status" value="1"/>
</dbReference>
<dbReference type="Pfam" id="PF06974">
    <property type="entry name" value="WS_DGAT_C"/>
    <property type="match status" value="1"/>
</dbReference>
<feature type="domain" description="O-acyltransferase WSD1-like N-terminal" evidence="11">
    <location>
        <begin position="55"/>
        <end position="164"/>
    </location>
</feature>
<evidence type="ECO:0000256" key="4">
    <source>
        <dbReference type="ARBA" id="ARBA00005189"/>
    </source>
</evidence>
<name>A0AAD3S4P1_NEPGR</name>
<protein>
    <recommendedName>
        <fullName evidence="15">Diacylglycerol O-acyltransferase</fullName>
    </recommendedName>
</protein>
<evidence type="ECO:0000313" key="14">
    <source>
        <dbReference type="Proteomes" id="UP001279734"/>
    </source>
</evidence>
<accession>A0AAD3S4P1</accession>
<comment type="caution">
    <text evidence="13">The sequence shown here is derived from an EMBL/GenBank/DDBJ whole genome shotgun (WGS) entry which is preliminary data.</text>
</comment>
<keyword evidence="5" id="KW-0808">Transferase</keyword>
<dbReference type="GO" id="GO:0019432">
    <property type="term" value="P:triglyceride biosynthetic process"/>
    <property type="evidence" value="ECO:0007669"/>
    <property type="project" value="TreeGrafter"/>
</dbReference>
<dbReference type="SUPFAM" id="SSF52777">
    <property type="entry name" value="CoA-dependent acyltransferases"/>
    <property type="match status" value="1"/>
</dbReference>
<evidence type="ECO:0000256" key="9">
    <source>
        <dbReference type="ARBA" id="ARBA00047604"/>
    </source>
</evidence>
<sequence length="470" mass="52797">MAKKIEEGELVELNSPFSRVYACPETDYVMNCAIGLKHSIDLDALKAAISSSLMIRHPRFHSLLVTDHRGRHHWKNVPLNIDDHLVIRHHHPTAAEDDEKAINAYLSDLAMSPMSKDKPLWELQVLVGLKCVILRVHHSVGDGLSVMTMLTACFGQKRVNGFVDHQPKKQKHFWEKGVWSMMKTIWLSLVFGARLGARNLWVKDEETAISGGDAVDLWPRKLVTIKFKLEDMQSIKKAIPKATANDVLLGLISCGLSRYLNAQSPKGLRDGMQITAIVPVNLRQDSKSQLMSDDQEISPLGKENYASAWTNKIGLILFPIYYSEGDVHPLQHVRRAKKIMDQKKQTFEAQISEKLLSLITSCLGAKVGSWICGRTLSNTTLIISNIMGPQEEISIAGNPVTFIRLNLSSMPQAITLHMVSYAGRADLQVMVAKDIIHDPEFLANCFENSFLEMKKSVMSSSEVQVRKKYY</sequence>
<evidence type="ECO:0000256" key="8">
    <source>
        <dbReference type="ARBA" id="ARBA00024360"/>
    </source>
</evidence>
<comment type="subcellular location">
    <subcellularLocation>
        <location evidence="1">Cell membrane</location>
        <topology evidence="1">Single-pass membrane protein</topology>
    </subcellularLocation>
    <subcellularLocation>
        <location evidence="2">Endoplasmic reticulum membrane</location>
    </subcellularLocation>
</comment>
<evidence type="ECO:0000256" key="7">
    <source>
        <dbReference type="ARBA" id="ARBA00023315"/>
    </source>
</evidence>
<evidence type="ECO:0000259" key="11">
    <source>
        <dbReference type="Pfam" id="PF03007"/>
    </source>
</evidence>
<dbReference type="InterPro" id="IPR004255">
    <property type="entry name" value="O-acyltransferase_WSD1_N"/>
</dbReference>
<dbReference type="Gene3D" id="3.30.559.10">
    <property type="entry name" value="Chloramphenicol acetyltransferase-like domain"/>
    <property type="match status" value="1"/>
</dbReference>
<evidence type="ECO:0000256" key="6">
    <source>
        <dbReference type="ARBA" id="ARBA00022824"/>
    </source>
</evidence>
<feature type="domain" description="O-acyltransferase WSD1 C-terminal" evidence="12">
    <location>
        <begin position="309"/>
        <end position="454"/>
    </location>
</feature>
<dbReference type="GO" id="GO:0005886">
    <property type="term" value="C:plasma membrane"/>
    <property type="evidence" value="ECO:0007669"/>
    <property type="project" value="UniProtKB-SubCell"/>
</dbReference>
<proteinExistence type="inferred from homology"/>
<reference evidence="13" key="1">
    <citation type="submission" date="2023-05" db="EMBL/GenBank/DDBJ databases">
        <title>Nepenthes gracilis genome sequencing.</title>
        <authorList>
            <person name="Fukushima K."/>
        </authorList>
    </citation>
    <scope>NUCLEOTIDE SEQUENCE</scope>
    <source>
        <strain evidence="13">SING2019-196</strain>
    </source>
</reference>
<gene>
    <name evidence="13" type="ORF">Nepgr_006184</name>
</gene>
<dbReference type="Pfam" id="PF03007">
    <property type="entry name" value="WS_DGAT_cat"/>
    <property type="match status" value="1"/>
</dbReference>
<comment type="similarity">
    <text evidence="8">In the N-terminal section; belongs to the long-chain O-acyltransferase family.</text>
</comment>
<comment type="catalytic activity">
    <reaction evidence="10">
        <text>an acyl-CoA + a 1,2-diacyl-sn-glycerol = a triacyl-sn-glycerol + CoA</text>
        <dbReference type="Rhea" id="RHEA:10868"/>
        <dbReference type="ChEBI" id="CHEBI:17815"/>
        <dbReference type="ChEBI" id="CHEBI:57287"/>
        <dbReference type="ChEBI" id="CHEBI:58342"/>
        <dbReference type="ChEBI" id="CHEBI:64615"/>
        <dbReference type="EC" id="2.3.1.20"/>
    </reaction>
</comment>
<keyword evidence="7" id="KW-0012">Acyltransferase</keyword>
<dbReference type="PANTHER" id="PTHR31650">
    <property type="entry name" value="O-ACYLTRANSFERASE (WSD1-LIKE) FAMILY PROTEIN"/>
    <property type="match status" value="1"/>
</dbReference>
<dbReference type="InterPro" id="IPR009721">
    <property type="entry name" value="O-acyltransferase_WSD1_C"/>
</dbReference>
<evidence type="ECO:0000256" key="10">
    <source>
        <dbReference type="ARBA" id="ARBA00048109"/>
    </source>
</evidence>
<evidence type="ECO:0000313" key="13">
    <source>
        <dbReference type="EMBL" id="GMH04345.1"/>
    </source>
</evidence>
<evidence type="ECO:0000259" key="12">
    <source>
        <dbReference type="Pfam" id="PF06974"/>
    </source>
</evidence>
<evidence type="ECO:0000256" key="1">
    <source>
        <dbReference type="ARBA" id="ARBA00004162"/>
    </source>
</evidence>
<comment type="pathway">
    <text evidence="3">Glycerolipid metabolism; triacylglycerol biosynthesis.</text>
</comment>
<dbReference type="InterPro" id="IPR023213">
    <property type="entry name" value="CAT-like_dom_sf"/>
</dbReference>
<dbReference type="AlphaFoldDB" id="A0AAD3S4P1"/>
<comment type="catalytic activity">
    <reaction evidence="9">
        <text>a long chain fatty alcohol + a fatty acyl-CoA = a long-chain alcohol wax ester + CoA</text>
        <dbReference type="Rhea" id="RHEA:38443"/>
        <dbReference type="ChEBI" id="CHEBI:17135"/>
        <dbReference type="ChEBI" id="CHEBI:57287"/>
        <dbReference type="ChEBI" id="CHEBI:77636"/>
        <dbReference type="ChEBI" id="CHEBI:235323"/>
        <dbReference type="EC" id="2.3.1.75"/>
    </reaction>
</comment>